<keyword evidence="6" id="KW-0067">ATP-binding</keyword>
<evidence type="ECO:0000256" key="9">
    <source>
        <dbReference type="SAM" id="Phobius"/>
    </source>
</evidence>
<gene>
    <name evidence="11" type="ORF">CY0110_29854</name>
</gene>
<dbReference type="PROSITE" id="PS50011">
    <property type="entry name" value="PROTEIN_KINASE_DOM"/>
    <property type="match status" value="1"/>
</dbReference>
<dbReference type="InterPro" id="IPR008271">
    <property type="entry name" value="Ser/Thr_kinase_AS"/>
</dbReference>
<dbReference type="AlphaFoldDB" id="A3INR6"/>
<keyword evidence="3" id="KW-0808">Transferase</keyword>
<accession>A3INR6</accession>
<dbReference type="PROSITE" id="PS00108">
    <property type="entry name" value="PROTEIN_KINASE_ST"/>
    <property type="match status" value="1"/>
</dbReference>
<feature type="transmembrane region" description="Helical" evidence="9">
    <location>
        <begin position="390"/>
        <end position="419"/>
    </location>
</feature>
<keyword evidence="9" id="KW-1133">Transmembrane helix</keyword>
<reference evidence="11 12" key="1">
    <citation type="submission" date="2007-03" db="EMBL/GenBank/DDBJ databases">
        <authorList>
            <person name="Stal L."/>
            <person name="Ferriera S."/>
            <person name="Johnson J."/>
            <person name="Kravitz S."/>
            <person name="Beeson K."/>
            <person name="Sutton G."/>
            <person name="Rogers Y.-H."/>
            <person name="Friedman R."/>
            <person name="Frazier M."/>
            <person name="Venter J.C."/>
        </authorList>
    </citation>
    <scope>NUCLEOTIDE SEQUENCE [LARGE SCALE GENOMIC DNA]</scope>
    <source>
        <strain evidence="11 12">CCY0110</strain>
    </source>
</reference>
<proteinExistence type="predicted"/>
<name>A3INR6_9CHRO</name>
<evidence type="ECO:0000256" key="2">
    <source>
        <dbReference type="ARBA" id="ARBA00022527"/>
    </source>
</evidence>
<protein>
    <recommendedName>
        <fullName evidence="1">non-specific serine/threonine protein kinase</fullName>
        <ecNumber evidence="1">2.7.11.1</ecNumber>
    </recommendedName>
</protein>
<dbReference type="EC" id="2.7.11.1" evidence="1"/>
<feature type="transmembrane region" description="Helical" evidence="9">
    <location>
        <begin position="500"/>
        <end position="525"/>
    </location>
</feature>
<evidence type="ECO:0000256" key="6">
    <source>
        <dbReference type="ARBA" id="ARBA00022840"/>
    </source>
</evidence>
<evidence type="ECO:0000313" key="11">
    <source>
        <dbReference type="EMBL" id="EAZ91964.1"/>
    </source>
</evidence>
<dbReference type="RefSeq" id="WP_008275036.1">
    <property type="nucleotide sequence ID" value="NZ_AAXW01000010.1"/>
</dbReference>
<dbReference type="PANTHER" id="PTHR24363">
    <property type="entry name" value="SERINE/THREONINE PROTEIN KINASE"/>
    <property type="match status" value="1"/>
</dbReference>
<dbReference type="Pfam" id="PF00069">
    <property type="entry name" value="Pkinase"/>
    <property type="match status" value="1"/>
</dbReference>
<evidence type="ECO:0000256" key="7">
    <source>
        <dbReference type="ARBA" id="ARBA00047899"/>
    </source>
</evidence>
<evidence type="ECO:0000256" key="5">
    <source>
        <dbReference type="ARBA" id="ARBA00022777"/>
    </source>
</evidence>
<evidence type="ECO:0000256" key="1">
    <source>
        <dbReference type="ARBA" id="ARBA00012513"/>
    </source>
</evidence>
<dbReference type="SMART" id="SM00220">
    <property type="entry name" value="S_TKc"/>
    <property type="match status" value="1"/>
</dbReference>
<evidence type="ECO:0000256" key="4">
    <source>
        <dbReference type="ARBA" id="ARBA00022741"/>
    </source>
</evidence>
<sequence length="608" mass="68842">MTAMIPVPDFSEQGYQVIEQLGYNYQGGRITYHGFEVKNQTPVIIKCFEFIDDETWSGYQQHEQEITVLKYLSHPGIPRYLDSFSSEDGFCLVQEYKPAQNLSHVNQYSPDTLKQIALNLLDILIYLQTQLPPIIHRDIKPENILVDEELNVYLIDFGLAHIGGNNLGLSTVSAGTFGFMAPEQIYNKKLTTAADLYGLGSTLICLVTQTPSIEIEKLINETGKFSFELDTHVYSRSFEQWLKKLVEPKVTQRFQSAHLAKEALLKINVNVSPDVILSNNFLEFQGKILGERLKQTIKAKNLVSTTLMSGKWEVVPHPNDDTDQSWIKLSSPEFCGNFHSCDIEVDTTQLLANTVYHRQLSLTINNDLEPKIVDISIKSGQLVLPKVSDIFGCLMASLIPLFFFSIYCNYNFIFIITLFNPIILNNLTKTSEFYALETNSLLFLSFLNVLSAIIWLILGIRTGLKHKFYWQGLMIPGIIFLSAKGGFSLLMLDYQQGLDLFSALIIVGSLTSSCLIFGQTIGFLFKEIEQSGIVRKTALKLTIIQVLSLTFVLIKLNPFISGTPTALNLTLIIFFIVFAIKITIKDYHNHHQTIKLNYNQSKHKRIQS</sequence>
<dbReference type="SUPFAM" id="SSF56112">
    <property type="entry name" value="Protein kinase-like (PK-like)"/>
    <property type="match status" value="1"/>
</dbReference>
<feature type="transmembrane region" description="Helical" evidence="9">
    <location>
        <begin position="472"/>
        <end position="494"/>
    </location>
</feature>
<dbReference type="Gene3D" id="1.10.510.10">
    <property type="entry name" value="Transferase(Phosphotransferase) domain 1"/>
    <property type="match status" value="1"/>
</dbReference>
<evidence type="ECO:0000313" key="12">
    <source>
        <dbReference type="Proteomes" id="UP000003781"/>
    </source>
</evidence>
<dbReference type="eggNOG" id="COG0515">
    <property type="taxonomic scope" value="Bacteria"/>
</dbReference>
<feature type="transmembrane region" description="Helical" evidence="9">
    <location>
        <begin position="566"/>
        <end position="584"/>
    </location>
</feature>
<keyword evidence="5 11" id="KW-0418">Kinase</keyword>
<dbReference type="PANTHER" id="PTHR24363:SF0">
    <property type="entry name" value="SERINE_THREONINE KINASE LIKE DOMAIN CONTAINING 1"/>
    <property type="match status" value="1"/>
</dbReference>
<keyword evidence="2" id="KW-0723">Serine/threonine-protein kinase</keyword>
<dbReference type="InterPro" id="IPR011009">
    <property type="entry name" value="Kinase-like_dom_sf"/>
</dbReference>
<dbReference type="OrthoDB" id="502205at2"/>
<dbReference type="GO" id="GO:0005524">
    <property type="term" value="F:ATP binding"/>
    <property type="evidence" value="ECO:0007669"/>
    <property type="project" value="UniProtKB-KW"/>
</dbReference>
<dbReference type="InterPro" id="IPR000719">
    <property type="entry name" value="Prot_kinase_dom"/>
</dbReference>
<comment type="catalytic activity">
    <reaction evidence="8">
        <text>L-seryl-[protein] + ATP = O-phospho-L-seryl-[protein] + ADP + H(+)</text>
        <dbReference type="Rhea" id="RHEA:17989"/>
        <dbReference type="Rhea" id="RHEA-COMP:9863"/>
        <dbReference type="Rhea" id="RHEA-COMP:11604"/>
        <dbReference type="ChEBI" id="CHEBI:15378"/>
        <dbReference type="ChEBI" id="CHEBI:29999"/>
        <dbReference type="ChEBI" id="CHEBI:30616"/>
        <dbReference type="ChEBI" id="CHEBI:83421"/>
        <dbReference type="ChEBI" id="CHEBI:456216"/>
        <dbReference type="EC" id="2.7.11.1"/>
    </reaction>
</comment>
<comment type="catalytic activity">
    <reaction evidence="7">
        <text>L-threonyl-[protein] + ATP = O-phospho-L-threonyl-[protein] + ADP + H(+)</text>
        <dbReference type="Rhea" id="RHEA:46608"/>
        <dbReference type="Rhea" id="RHEA-COMP:11060"/>
        <dbReference type="Rhea" id="RHEA-COMP:11605"/>
        <dbReference type="ChEBI" id="CHEBI:15378"/>
        <dbReference type="ChEBI" id="CHEBI:30013"/>
        <dbReference type="ChEBI" id="CHEBI:30616"/>
        <dbReference type="ChEBI" id="CHEBI:61977"/>
        <dbReference type="ChEBI" id="CHEBI:456216"/>
        <dbReference type="EC" id="2.7.11.1"/>
    </reaction>
</comment>
<comment type="caution">
    <text evidence="11">The sequence shown here is derived from an EMBL/GenBank/DDBJ whole genome shotgun (WGS) entry which is preliminary data.</text>
</comment>
<dbReference type="EMBL" id="AAXW01000010">
    <property type="protein sequence ID" value="EAZ91964.1"/>
    <property type="molecule type" value="Genomic_DNA"/>
</dbReference>
<keyword evidence="12" id="KW-1185">Reference proteome</keyword>
<dbReference type="CDD" id="cd14014">
    <property type="entry name" value="STKc_PknB_like"/>
    <property type="match status" value="1"/>
</dbReference>
<keyword evidence="9" id="KW-0472">Membrane</keyword>
<organism evidence="11 12">
    <name type="scientific">Crocosphaera chwakensis CCY0110</name>
    <dbReference type="NCBI Taxonomy" id="391612"/>
    <lineage>
        <taxon>Bacteria</taxon>
        <taxon>Bacillati</taxon>
        <taxon>Cyanobacteriota</taxon>
        <taxon>Cyanophyceae</taxon>
        <taxon>Oscillatoriophycideae</taxon>
        <taxon>Chroococcales</taxon>
        <taxon>Aphanothecaceae</taxon>
        <taxon>Crocosphaera</taxon>
        <taxon>Crocosphaera chwakensis</taxon>
    </lineage>
</organism>
<evidence type="ECO:0000259" key="10">
    <source>
        <dbReference type="PROSITE" id="PS50011"/>
    </source>
</evidence>
<keyword evidence="4" id="KW-0547">Nucleotide-binding</keyword>
<dbReference type="GO" id="GO:0004674">
    <property type="term" value="F:protein serine/threonine kinase activity"/>
    <property type="evidence" value="ECO:0007669"/>
    <property type="project" value="UniProtKB-KW"/>
</dbReference>
<dbReference type="Proteomes" id="UP000003781">
    <property type="component" value="Unassembled WGS sequence"/>
</dbReference>
<evidence type="ECO:0000256" key="8">
    <source>
        <dbReference type="ARBA" id="ARBA00048679"/>
    </source>
</evidence>
<feature type="domain" description="Protein kinase" evidence="10">
    <location>
        <begin position="15"/>
        <end position="265"/>
    </location>
</feature>
<evidence type="ECO:0000256" key="3">
    <source>
        <dbReference type="ARBA" id="ARBA00022679"/>
    </source>
</evidence>
<keyword evidence="9" id="KW-0812">Transmembrane</keyword>
<feature type="transmembrane region" description="Helical" evidence="9">
    <location>
        <begin position="439"/>
        <end position="460"/>
    </location>
</feature>